<evidence type="ECO:0000313" key="9">
    <source>
        <dbReference type="Proteomes" id="UP001056937"/>
    </source>
</evidence>
<feature type="transmembrane region" description="Helical" evidence="6">
    <location>
        <begin position="146"/>
        <end position="165"/>
    </location>
</feature>
<accession>A0ABY4X6S9</accession>
<feature type="transmembrane region" description="Helical" evidence="6">
    <location>
        <begin position="32"/>
        <end position="50"/>
    </location>
</feature>
<keyword evidence="5 6" id="KW-0472">Membrane</keyword>
<keyword evidence="9" id="KW-1185">Reference proteome</keyword>
<dbReference type="Pfam" id="PF00892">
    <property type="entry name" value="EamA"/>
    <property type="match status" value="2"/>
</dbReference>
<evidence type="ECO:0000256" key="4">
    <source>
        <dbReference type="ARBA" id="ARBA00022989"/>
    </source>
</evidence>
<dbReference type="Proteomes" id="UP001056937">
    <property type="component" value="Chromosome 1"/>
</dbReference>
<feature type="transmembrane region" description="Helical" evidence="6">
    <location>
        <begin position="90"/>
        <end position="113"/>
    </location>
</feature>
<feature type="transmembrane region" description="Helical" evidence="6">
    <location>
        <begin position="62"/>
        <end position="84"/>
    </location>
</feature>
<feature type="domain" description="EamA" evidence="7">
    <location>
        <begin position="153"/>
        <end position="282"/>
    </location>
</feature>
<evidence type="ECO:0000256" key="5">
    <source>
        <dbReference type="ARBA" id="ARBA00023136"/>
    </source>
</evidence>
<feature type="domain" description="EamA" evidence="7">
    <location>
        <begin position="8"/>
        <end position="135"/>
    </location>
</feature>
<evidence type="ECO:0000313" key="8">
    <source>
        <dbReference type="EMBL" id="USI72618.1"/>
    </source>
</evidence>
<keyword evidence="4 6" id="KW-1133">Transmembrane helix</keyword>
<name>A0ABY4X6S9_9SPHN</name>
<evidence type="ECO:0000256" key="2">
    <source>
        <dbReference type="ARBA" id="ARBA00007362"/>
    </source>
</evidence>
<dbReference type="PANTHER" id="PTHR32322">
    <property type="entry name" value="INNER MEMBRANE TRANSPORTER"/>
    <property type="match status" value="1"/>
</dbReference>
<feature type="transmembrane region" description="Helical" evidence="6">
    <location>
        <begin position="266"/>
        <end position="284"/>
    </location>
</feature>
<dbReference type="SUPFAM" id="SSF103481">
    <property type="entry name" value="Multidrug resistance efflux transporter EmrE"/>
    <property type="match status" value="2"/>
</dbReference>
<feature type="transmembrane region" description="Helical" evidence="6">
    <location>
        <begin position="243"/>
        <end position="260"/>
    </location>
</feature>
<evidence type="ECO:0000256" key="6">
    <source>
        <dbReference type="SAM" id="Phobius"/>
    </source>
</evidence>
<evidence type="ECO:0000259" key="7">
    <source>
        <dbReference type="Pfam" id="PF00892"/>
    </source>
</evidence>
<organism evidence="8 9">
    <name type="scientific">Sphingomonas morindae</name>
    <dbReference type="NCBI Taxonomy" id="1541170"/>
    <lineage>
        <taxon>Bacteria</taxon>
        <taxon>Pseudomonadati</taxon>
        <taxon>Pseudomonadota</taxon>
        <taxon>Alphaproteobacteria</taxon>
        <taxon>Sphingomonadales</taxon>
        <taxon>Sphingomonadaceae</taxon>
        <taxon>Sphingomonas</taxon>
    </lineage>
</organism>
<reference evidence="8" key="1">
    <citation type="journal article" date="2022" name="Toxins">
        <title>Genomic Analysis of Sphingopyxis sp. USTB-05 for Biodegrading Cyanobacterial Hepatotoxins.</title>
        <authorList>
            <person name="Liu C."/>
            <person name="Xu Q."/>
            <person name="Zhao Z."/>
            <person name="Zhang H."/>
            <person name="Liu X."/>
            <person name="Yin C."/>
            <person name="Liu Y."/>
            <person name="Yan H."/>
        </authorList>
    </citation>
    <scope>NUCLEOTIDE SEQUENCE</scope>
    <source>
        <strain evidence="8">NBD5</strain>
    </source>
</reference>
<keyword evidence="3 6" id="KW-0812">Transmembrane</keyword>
<gene>
    <name evidence="8" type="ORF">LHA26_15230</name>
</gene>
<dbReference type="RefSeq" id="WP_252166425.1">
    <property type="nucleotide sequence ID" value="NZ_CP084930.1"/>
</dbReference>
<sequence length="295" mass="30505">MFAAAAPLFFVLLWSTGFIVARATVPHAAPEPVLAARLALTALLLGLIALARGSAFPRGRRLGLHLIAGLLLNGLYLCLSWWAVARGMPAGIMSLLGALQPLIVAVASFALLGERLAPRAWLGLGIGLIGVTCVLAPLIGRHHASVPAIVATGAVAAVLAMAAGTMIQRGALAGDSVWVAGAVQNIGGLPVALLGSLWMADARWDNSLELWVALGWSVLGLSAAALSLLVWMTRHQGPTRVSALLLLVPPLAAVEAWLLFGERLVPLQLFGFALALGGVLLARARRVEALAAEPG</sequence>
<dbReference type="InterPro" id="IPR050638">
    <property type="entry name" value="AA-Vitamin_Transporters"/>
</dbReference>
<feature type="transmembrane region" description="Helical" evidence="6">
    <location>
        <begin position="120"/>
        <end position="140"/>
    </location>
</feature>
<dbReference type="InterPro" id="IPR037185">
    <property type="entry name" value="EmrE-like"/>
</dbReference>
<dbReference type="PANTHER" id="PTHR32322:SF2">
    <property type="entry name" value="EAMA DOMAIN-CONTAINING PROTEIN"/>
    <property type="match status" value="1"/>
</dbReference>
<dbReference type="InterPro" id="IPR000620">
    <property type="entry name" value="EamA_dom"/>
</dbReference>
<feature type="transmembrane region" description="Helical" evidence="6">
    <location>
        <begin position="177"/>
        <end position="198"/>
    </location>
</feature>
<evidence type="ECO:0000256" key="1">
    <source>
        <dbReference type="ARBA" id="ARBA00004141"/>
    </source>
</evidence>
<proteinExistence type="inferred from homology"/>
<comment type="subcellular location">
    <subcellularLocation>
        <location evidence="1">Membrane</location>
        <topology evidence="1">Multi-pass membrane protein</topology>
    </subcellularLocation>
</comment>
<comment type="similarity">
    <text evidence="2">Belongs to the EamA transporter family.</text>
</comment>
<feature type="transmembrane region" description="Helical" evidence="6">
    <location>
        <begin position="210"/>
        <end position="231"/>
    </location>
</feature>
<protein>
    <submittedName>
        <fullName evidence="8">DMT family transporter</fullName>
    </submittedName>
</protein>
<evidence type="ECO:0000256" key="3">
    <source>
        <dbReference type="ARBA" id="ARBA00022692"/>
    </source>
</evidence>
<dbReference type="EMBL" id="CP084930">
    <property type="protein sequence ID" value="USI72618.1"/>
    <property type="molecule type" value="Genomic_DNA"/>
</dbReference>